<evidence type="ECO:0000313" key="1">
    <source>
        <dbReference type="EMBL" id="KAF3422471.1"/>
    </source>
</evidence>
<keyword evidence="2" id="KW-1185">Reference proteome</keyword>
<dbReference type="EMBL" id="WNWW01000701">
    <property type="protein sequence ID" value="KAF3422471.1"/>
    <property type="molecule type" value="Genomic_DNA"/>
</dbReference>
<gene>
    <name evidence="1" type="ORF">E2986_12106</name>
</gene>
<name>A0A833VL13_9HYME</name>
<organism evidence="1 2">
    <name type="scientific">Frieseomelitta varia</name>
    <dbReference type="NCBI Taxonomy" id="561572"/>
    <lineage>
        <taxon>Eukaryota</taxon>
        <taxon>Metazoa</taxon>
        <taxon>Ecdysozoa</taxon>
        <taxon>Arthropoda</taxon>
        <taxon>Hexapoda</taxon>
        <taxon>Insecta</taxon>
        <taxon>Pterygota</taxon>
        <taxon>Neoptera</taxon>
        <taxon>Endopterygota</taxon>
        <taxon>Hymenoptera</taxon>
        <taxon>Apocrita</taxon>
        <taxon>Aculeata</taxon>
        <taxon>Apoidea</taxon>
        <taxon>Anthophila</taxon>
        <taxon>Apidae</taxon>
        <taxon>Frieseomelitta</taxon>
    </lineage>
</organism>
<evidence type="ECO:0000313" key="2">
    <source>
        <dbReference type="Proteomes" id="UP000655588"/>
    </source>
</evidence>
<accession>A0A833VL13</accession>
<reference evidence="1" key="1">
    <citation type="submission" date="2019-11" db="EMBL/GenBank/DDBJ databases">
        <title>The nuclear and mitochondrial genomes of Frieseomelitta varia - a highly eusocial stingless bee (Meliponini) with a permanently sterile worker caste.</title>
        <authorList>
            <person name="Freitas F.C.P."/>
            <person name="Lourenco A.P."/>
            <person name="Nunes F.M.F."/>
            <person name="Paschoal A.R."/>
            <person name="Abreu F.C.P."/>
            <person name="Barbin F.O."/>
            <person name="Bataglia L."/>
            <person name="Cardoso-Junior C.A.M."/>
            <person name="Cervoni M.S."/>
            <person name="Silva S.R."/>
            <person name="Dalarmi F."/>
            <person name="Del Lama M.A."/>
            <person name="Depintor T.S."/>
            <person name="Ferreira K.M."/>
            <person name="Goria P.S."/>
            <person name="Jaskot M.C."/>
            <person name="Lago D.C."/>
            <person name="Luna-Lucena D."/>
            <person name="Moda L.M."/>
            <person name="Nascimento L."/>
            <person name="Pedrino M."/>
            <person name="Rabico F.O."/>
            <person name="Sanches F.C."/>
            <person name="Santos D.E."/>
            <person name="Santos C.G."/>
            <person name="Vieira J."/>
            <person name="Lopes T.F."/>
            <person name="Barchuk A.R."/>
            <person name="Hartfelder K."/>
            <person name="Simoes Z.L.P."/>
            <person name="Bitondi M.M.G."/>
            <person name="Pinheiro D.G."/>
        </authorList>
    </citation>
    <scope>NUCLEOTIDE SEQUENCE</scope>
    <source>
        <strain evidence="1">USP_RPSP 00005682</strain>
        <tissue evidence="1">Whole individual</tissue>
    </source>
</reference>
<protein>
    <submittedName>
        <fullName evidence="1">Uncharacterized protein</fullName>
    </submittedName>
</protein>
<dbReference type="AlphaFoldDB" id="A0A833VL13"/>
<sequence length="80" mass="8886">MSWVPPNLASLCPPNSTLSSCQPPMFMFLTLVAHLFSYSGDDSYPNYDTGNIDKNMTKSMSSTKILINAILKSCKSKYEL</sequence>
<proteinExistence type="predicted"/>
<dbReference type="Proteomes" id="UP000655588">
    <property type="component" value="Unassembled WGS sequence"/>
</dbReference>
<comment type="caution">
    <text evidence="1">The sequence shown here is derived from an EMBL/GenBank/DDBJ whole genome shotgun (WGS) entry which is preliminary data.</text>
</comment>